<keyword evidence="3" id="KW-0808">Transferase</keyword>
<feature type="domain" description="L,D-TPase catalytic" evidence="9">
    <location>
        <begin position="52"/>
        <end position="179"/>
    </location>
</feature>
<keyword evidence="8" id="KW-0732">Signal</keyword>
<proteinExistence type="inferred from homology"/>
<dbReference type="CDD" id="cd16913">
    <property type="entry name" value="YkuD_like"/>
    <property type="match status" value="1"/>
</dbReference>
<dbReference type="EMBL" id="BPQQ01000006">
    <property type="protein sequence ID" value="GJD98745.1"/>
    <property type="molecule type" value="Genomic_DNA"/>
</dbReference>
<dbReference type="PROSITE" id="PS51257">
    <property type="entry name" value="PROKAR_LIPOPROTEIN"/>
    <property type="match status" value="1"/>
</dbReference>
<evidence type="ECO:0000256" key="1">
    <source>
        <dbReference type="ARBA" id="ARBA00004752"/>
    </source>
</evidence>
<keyword evidence="5 7" id="KW-0573">Peptidoglycan synthesis</keyword>
<evidence type="ECO:0000256" key="3">
    <source>
        <dbReference type="ARBA" id="ARBA00022679"/>
    </source>
</evidence>
<dbReference type="InterPro" id="IPR005490">
    <property type="entry name" value="LD_TPept_cat_dom"/>
</dbReference>
<feature type="active site" description="Proton donor/acceptor" evidence="7">
    <location>
        <position position="144"/>
    </location>
</feature>
<comment type="caution">
    <text evidence="10">The sequence shown here is derived from an EMBL/GenBank/DDBJ whole genome shotgun (WGS) entry which is preliminary data.</text>
</comment>
<keyword evidence="4 7" id="KW-0133">Cell shape</keyword>
<dbReference type="PANTHER" id="PTHR36699:SF1">
    <property type="entry name" value="L,D-TRANSPEPTIDASE YAFK-RELATED"/>
    <property type="match status" value="1"/>
</dbReference>
<protein>
    <recommendedName>
        <fullName evidence="9">L,D-TPase catalytic domain-containing protein</fullName>
    </recommendedName>
</protein>
<dbReference type="InterPro" id="IPR038063">
    <property type="entry name" value="Transpep_catalytic_dom"/>
</dbReference>
<comment type="pathway">
    <text evidence="1 7">Cell wall biogenesis; peptidoglycan biosynthesis.</text>
</comment>
<dbReference type="Proteomes" id="UP001055153">
    <property type="component" value="Unassembled WGS sequence"/>
</dbReference>
<dbReference type="SUPFAM" id="SSF141523">
    <property type="entry name" value="L,D-transpeptidase catalytic domain-like"/>
    <property type="match status" value="1"/>
</dbReference>
<sequence>MLKTTTLGVALLLALSACQDGQYAASTRHLAPIPPTTLALMSAKGVSPADPILMRAFKKESEIELWKRGADGRYALLKTYPMCRWSGQLGPKTREGDRQAPEGFYSVTPASMNPNSSLYLSFNLGYPNEYDRALGRTGAHLMVHGSCSSRGCFAMTDEAISELYAVVREAFAGGQRAVQFQSYPFRMTPENLARHRQDPNIVFWRNLKEGSDRFEVTNAEPGVGVAGGRYVFDAGSDDSMAGAVARKQADDDRKVATLVANGTPAVRLVYEDGGQHRAFRETMMAAGDGLGEVSRPEALAAGPREIAMPPVGPVAGADKREPVRSAVVPKGGTAQGPAVAEAERGRLLKIFATAGEGRD</sequence>
<feature type="signal peptide" evidence="8">
    <location>
        <begin position="1"/>
        <end position="24"/>
    </location>
</feature>
<name>A0ABQ4SAQ0_9HYPH</name>
<dbReference type="PROSITE" id="PS52029">
    <property type="entry name" value="LD_TPASE"/>
    <property type="match status" value="1"/>
</dbReference>
<keyword evidence="11" id="KW-1185">Reference proteome</keyword>
<feature type="chain" id="PRO_5046850228" description="L,D-TPase catalytic domain-containing protein" evidence="8">
    <location>
        <begin position="25"/>
        <end position="359"/>
    </location>
</feature>
<organism evidence="10 11">
    <name type="scientific">Methylobacterium isbiliense</name>
    <dbReference type="NCBI Taxonomy" id="315478"/>
    <lineage>
        <taxon>Bacteria</taxon>
        <taxon>Pseudomonadati</taxon>
        <taxon>Pseudomonadota</taxon>
        <taxon>Alphaproteobacteria</taxon>
        <taxon>Hyphomicrobiales</taxon>
        <taxon>Methylobacteriaceae</taxon>
        <taxon>Methylobacterium</taxon>
    </lineage>
</organism>
<evidence type="ECO:0000256" key="7">
    <source>
        <dbReference type="PROSITE-ProRule" id="PRU01373"/>
    </source>
</evidence>
<evidence type="ECO:0000259" key="9">
    <source>
        <dbReference type="PROSITE" id="PS52029"/>
    </source>
</evidence>
<evidence type="ECO:0000313" key="10">
    <source>
        <dbReference type="EMBL" id="GJD98745.1"/>
    </source>
</evidence>
<feature type="active site" description="Nucleophile" evidence="7">
    <location>
        <position position="152"/>
    </location>
</feature>
<dbReference type="RefSeq" id="WP_238233694.1">
    <property type="nucleotide sequence ID" value="NZ_BPQQ01000006.1"/>
</dbReference>
<comment type="similarity">
    <text evidence="2">Belongs to the YkuD family.</text>
</comment>
<dbReference type="PANTHER" id="PTHR36699">
    <property type="entry name" value="LD-TRANSPEPTIDASE"/>
    <property type="match status" value="1"/>
</dbReference>
<evidence type="ECO:0000256" key="5">
    <source>
        <dbReference type="ARBA" id="ARBA00022984"/>
    </source>
</evidence>
<evidence type="ECO:0000313" key="11">
    <source>
        <dbReference type="Proteomes" id="UP001055153"/>
    </source>
</evidence>
<dbReference type="Pfam" id="PF03734">
    <property type="entry name" value="YkuD"/>
    <property type="match status" value="1"/>
</dbReference>
<reference evidence="10" key="2">
    <citation type="submission" date="2021-08" db="EMBL/GenBank/DDBJ databases">
        <authorList>
            <person name="Tani A."/>
            <person name="Ola A."/>
            <person name="Ogura Y."/>
            <person name="Katsura K."/>
            <person name="Hayashi T."/>
        </authorList>
    </citation>
    <scope>NUCLEOTIDE SEQUENCE</scope>
    <source>
        <strain evidence="10">DSM 17168</strain>
    </source>
</reference>
<gene>
    <name evidence="10" type="ORF">GMJLKIPL_0656</name>
</gene>
<keyword evidence="6 7" id="KW-0961">Cell wall biogenesis/degradation</keyword>
<accession>A0ABQ4SAQ0</accession>
<evidence type="ECO:0000256" key="6">
    <source>
        <dbReference type="ARBA" id="ARBA00023316"/>
    </source>
</evidence>
<reference evidence="10" key="1">
    <citation type="journal article" date="2021" name="Front. Microbiol.">
        <title>Comprehensive Comparative Genomics and Phenotyping of Methylobacterium Species.</title>
        <authorList>
            <person name="Alessa O."/>
            <person name="Ogura Y."/>
            <person name="Fujitani Y."/>
            <person name="Takami H."/>
            <person name="Hayashi T."/>
            <person name="Sahin N."/>
            <person name="Tani A."/>
        </authorList>
    </citation>
    <scope>NUCLEOTIDE SEQUENCE</scope>
    <source>
        <strain evidence="10">DSM 17168</strain>
    </source>
</reference>
<evidence type="ECO:0000256" key="2">
    <source>
        <dbReference type="ARBA" id="ARBA00005992"/>
    </source>
</evidence>
<evidence type="ECO:0000256" key="4">
    <source>
        <dbReference type="ARBA" id="ARBA00022960"/>
    </source>
</evidence>
<evidence type="ECO:0000256" key="8">
    <source>
        <dbReference type="SAM" id="SignalP"/>
    </source>
</evidence>